<comment type="similarity">
    <text evidence="1">Belongs to the bacterial solute-binding protein 1 family.</text>
</comment>
<keyword evidence="3" id="KW-0732">Signal</keyword>
<dbReference type="PANTHER" id="PTHR30061">
    <property type="entry name" value="MALTOSE-BINDING PERIPLASMIC PROTEIN"/>
    <property type="match status" value="1"/>
</dbReference>
<dbReference type="PROSITE" id="PS51257">
    <property type="entry name" value="PROKAR_LIPOPROTEIN"/>
    <property type="match status" value="1"/>
</dbReference>
<dbReference type="Gene3D" id="3.40.190.10">
    <property type="entry name" value="Periplasmic binding protein-like II"/>
    <property type="match status" value="2"/>
</dbReference>
<evidence type="ECO:0000256" key="2">
    <source>
        <dbReference type="ARBA" id="ARBA00022448"/>
    </source>
</evidence>
<dbReference type="RefSeq" id="WP_094907657.1">
    <property type="nucleotide sequence ID" value="NZ_BJUN01000002.1"/>
</dbReference>
<gene>
    <name evidence="4" type="ORF">MHA01_06540</name>
</gene>
<dbReference type="STRING" id="1371.GCA_900166605_00419"/>
<dbReference type="GO" id="GO:0055052">
    <property type="term" value="C:ATP-binding cassette (ABC) transporter complex, substrate-binding subunit-containing"/>
    <property type="evidence" value="ECO:0007669"/>
    <property type="project" value="TreeGrafter"/>
</dbReference>
<protein>
    <submittedName>
        <fullName evidence="4">Sugar ABC transporter substrate-binding protein</fullName>
    </submittedName>
</protein>
<evidence type="ECO:0000313" key="5">
    <source>
        <dbReference type="Proteomes" id="UP000321051"/>
    </source>
</evidence>
<dbReference type="EMBL" id="BJUN01000002">
    <property type="protein sequence ID" value="GEK57749.1"/>
    <property type="molecule type" value="Genomic_DNA"/>
</dbReference>
<dbReference type="OrthoDB" id="9808332at2"/>
<evidence type="ECO:0000313" key="4">
    <source>
        <dbReference type="EMBL" id="GEK57749.1"/>
    </source>
</evidence>
<dbReference type="InterPro" id="IPR006059">
    <property type="entry name" value="SBP"/>
</dbReference>
<keyword evidence="2" id="KW-0813">Transport</keyword>
<dbReference type="GO" id="GO:0015768">
    <property type="term" value="P:maltose transport"/>
    <property type="evidence" value="ECO:0007669"/>
    <property type="project" value="TreeGrafter"/>
</dbReference>
<organism evidence="4 5">
    <name type="scientific">Marinococcus halophilus</name>
    <dbReference type="NCBI Taxonomy" id="1371"/>
    <lineage>
        <taxon>Bacteria</taxon>
        <taxon>Bacillati</taxon>
        <taxon>Bacillota</taxon>
        <taxon>Bacilli</taxon>
        <taxon>Bacillales</taxon>
        <taxon>Bacillaceae</taxon>
        <taxon>Marinococcus</taxon>
    </lineage>
</organism>
<comment type="caution">
    <text evidence="4">The sequence shown here is derived from an EMBL/GenBank/DDBJ whole genome shotgun (WGS) entry which is preliminary data.</text>
</comment>
<keyword evidence="5" id="KW-1185">Reference proteome</keyword>
<sequence>MKKSISIGMSMLVIAGLAGCSGDNPSAEEKETLTWYTTAGYSPEAPSAATSDYISENIESFEKEHPDMNIQLSLQSSNIDEAMARLLEQANTGRAPDMAAIDGYMLDRYKEYLQPLDELMEERGLDPDDYLPFAEKVLRGDDGKIYGLYMSTDTRMLYYNKEVIEEPPSTWEEVIEVSNEVQKEGYEGLVLPLGIGEGTSVTSLWPLFWSQGGKLVDKEGNPVFGKGENREAMIRTFETLDRAQEEGAVSKRMASSGRENDANGEVAAGDTAMFLGGSWQAVTIEEILGDDFENWEVASLPTIEEDDPTVSSAGGWAWGIFTDDPEKKEAAFDFLMDSFISEEGMGEFTSIQGSLPARTSVYESDSYNPGAFNDEFLTSLETEAEARPGASKYNEISVQLQTAISQVISGSKEPEQAVDDAWEIVTFGESGESE</sequence>
<dbReference type="PANTHER" id="PTHR30061:SF50">
    <property type="entry name" value="MALTOSE_MALTODEXTRIN-BINDING PERIPLASMIC PROTEIN"/>
    <property type="match status" value="1"/>
</dbReference>
<proteinExistence type="inferred from homology"/>
<name>A0A510Y358_MARHA</name>
<accession>A0A510Y358</accession>
<dbReference type="AlphaFoldDB" id="A0A510Y358"/>
<dbReference type="Proteomes" id="UP000321051">
    <property type="component" value="Unassembled WGS sequence"/>
</dbReference>
<dbReference type="GO" id="GO:1901982">
    <property type="term" value="F:maltose binding"/>
    <property type="evidence" value="ECO:0007669"/>
    <property type="project" value="TreeGrafter"/>
</dbReference>
<dbReference type="SUPFAM" id="SSF53850">
    <property type="entry name" value="Periplasmic binding protein-like II"/>
    <property type="match status" value="1"/>
</dbReference>
<evidence type="ECO:0000256" key="3">
    <source>
        <dbReference type="ARBA" id="ARBA00022729"/>
    </source>
</evidence>
<dbReference type="Pfam" id="PF13416">
    <property type="entry name" value="SBP_bac_8"/>
    <property type="match status" value="1"/>
</dbReference>
<dbReference type="GO" id="GO:0042956">
    <property type="term" value="P:maltodextrin transmembrane transport"/>
    <property type="evidence" value="ECO:0007669"/>
    <property type="project" value="TreeGrafter"/>
</dbReference>
<reference evidence="4 5" key="1">
    <citation type="submission" date="2019-07" db="EMBL/GenBank/DDBJ databases">
        <title>Whole genome shotgun sequence of Marinococcus halophilus NBRC 102359.</title>
        <authorList>
            <person name="Hosoyama A."/>
            <person name="Uohara A."/>
            <person name="Ohji S."/>
            <person name="Ichikawa N."/>
        </authorList>
    </citation>
    <scope>NUCLEOTIDE SEQUENCE [LARGE SCALE GENOMIC DNA]</scope>
    <source>
        <strain evidence="4 5">NBRC 102359</strain>
    </source>
</reference>
<evidence type="ECO:0000256" key="1">
    <source>
        <dbReference type="ARBA" id="ARBA00008520"/>
    </source>
</evidence>